<comment type="similarity">
    <text evidence="1">Belongs to the cullin family.</text>
</comment>
<evidence type="ECO:0000259" key="4">
    <source>
        <dbReference type="Pfam" id="PF00888"/>
    </source>
</evidence>
<dbReference type="InterPro" id="IPR001373">
    <property type="entry name" value="Cullin_N"/>
</dbReference>
<evidence type="ECO:0000256" key="1">
    <source>
        <dbReference type="ARBA" id="ARBA00006019"/>
    </source>
</evidence>
<accession>A0A914WBP4</accession>
<feature type="transmembrane region" description="Helical" evidence="3">
    <location>
        <begin position="418"/>
        <end position="439"/>
    </location>
</feature>
<dbReference type="GO" id="GO:0031625">
    <property type="term" value="F:ubiquitin protein ligase binding"/>
    <property type="evidence" value="ECO:0007669"/>
    <property type="project" value="InterPro"/>
</dbReference>
<dbReference type="FunFam" id="1.20.1310.10:FF:000022">
    <property type="entry name" value="Cullin-2 isoform 2"/>
    <property type="match status" value="1"/>
</dbReference>
<keyword evidence="5" id="KW-1185">Reference proteome</keyword>
<evidence type="ECO:0000256" key="3">
    <source>
        <dbReference type="SAM" id="Phobius"/>
    </source>
</evidence>
<dbReference type="InterPro" id="IPR045093">
    <property type="entry name" value="Cullin"/>
</dbReference>
<dbReference type="Gene3D" id="1.20.1310.10">
    <property type="entry name" value="Cullin Repeats"/>
    <property type="match status" value="3"/>
</dbReference>
<dbReference type="GO" id="GO:0006511">
    <property type="term" value="P:ubiquitin-dependent protein catabolic process"/>
    <property type="evidence" value="ECO:0007669"/>
    <property type="project" value="InterPro"/>
</dbReference>
<dbReference type="FunFam" id="1.20.1310.10:FF:000016">
    <property type="entry name" value="Cullin 2"/>
    <property type="match status" value="1"/>
</dbReference>
<proteinExistence type="inferred from homology"/>
<dbReference type="WBParaSite" id="PSAMB.scaffold3701size17179.g22237.t1">
    <property type="protein sequence ID" value="PSAMB.scaffold3701size17179.g22237.t1"/>
    <property type="gene ID" value="PSAMB.scaffold3701size17179.g22237"/>
</dbReference>
<keyword evidence="3" id="KW-0812">Transmembrane</keyword>
<dbReference type="SUPFAM" id="SSF74788">
    <property type="entry name" value="Cullin repeat-like"/>
    <property type="match status" value="1"/>
</dbReference>
<sequence>MTAAYALRPKVVDFEGTWRGLEESINRIINLQSIDRHVWDDCFHDIYSLCVAIPDPLSEQLYLRTRHCLEAHVRRLYQIVSASQEVDLLSGYYNHWQVYHKGATFIHNLFGYLNKQFIKSRRQAESDLQYGPSALPADRDCQMMEIGELALSIWNQLMVTPLEAELVRQLLLAITADRNGDSTANVDVVKGVIMSFVQVEEFSSRQAEGEQLSLYKKVFEEKFLTATSDHYQAEASRLLAECTVSQYMEKVIQRIDDENMRSRKFLHSSSFEKVTKMCQEVMVSAHKDRLYAVCREMVHNESKIDLKNMYTLLKPIVQGLTVLIKEFEQHVKKSGLDGVQNLKGDNVPQQFVENILAVHHKFNALVAEVFSDDGDFVGALDKALQSAVNFKEESRSCPKASEWVRYCWRSFVGSGGPVGMYVPIVVTVVNVVTVAAPALRHR</sequence>
<evidence type="ECO:0000313" key="6">
    <source>
        <dbReference type="WBParaSite" id="PSAMB.scaffold3701size17179.g22237.t1"/>
    </source>
</evidence>
<dbReference type="Pfam" id="PF00888">
    <property type="entry name" value="Cullin"/>
    <property type="match status" value="1"/>
</dbReference>
<evidence type="ECO:0000313" key="5">
    <source>
        <dbReference type="Proteomes" id="UP000887566"/>
    </source>
</evidence>
<name>A0A914WBP4_9BILA</name>
<organism evidence="5 6">
    <name type="scientific">Plectus sambesii</name>
    <dbReference type="NCBI Taxonomy" id="2011161"/>
    <lineage>
        <taxon>Eukaryota</taxon>
        <taxon>Metazoa</taxon>
        <taxon>Ecdysozoa</taxon>
        <taxon>Nematoda</taxon>
        <taxon>Chromadorea</taxon>
        <taxon>Plectida</taxon>
        <taxon>Plectina</taxon>
        <taxon>Plectoidea</taxon>
        <taxon>Plectidae</taxon>
        <taxon>Plectus</taxon>
    </lineage>
</organism>
<dbReference type="PANTHER" id="PTHR11932">
    <property type="entry name" value="CULLIN"/>
    <property type="match status" value="1"/>
</dbReference>
<evidence type="ECO:0000256" key="2">
    <source>
        <dbReference type="ARBA" id="ARBA00022786"/>
    </source>
</evidence>
<keyword evidence="2" id="KW-0833">Ubl conjugation pathway</keyword>
<feature type="domain" description="Cullin N-terminal" evidence="4">
    <location>
        <begin position="18"/>
        <end position="402"/>
    </location>
</feature>
<keyword evidence="3" id="KW-1133">Transmembrane helix</keyword>
<dbReference type="InterPro" id="IPR016159">
    <property type="entry name" value="Cullin_repeat-like_dom_sf"/>
</dbReference>
<protein>
    <submittedName>
        <fullName evidence="6">Cullin N-terminal domain-containing protein</fullName>
    </submittedName>
</protein>
<dbReference type="Proteomes" id="UP000887566">
    <property type="component" value="Unplaced"/>
</dbReference>
<reference evidence="6" key="1">
    <citation type="submission" date="2022-11" db="UniProtKB">
        <authorList>
            <consortium name="WormBaseParasite"/>
        </authorList>
    </citation>
    <scope>IDENTIFICATION</scope>
</reference>
<keyword evidence="3" id="KW-0472">Membrane</keyword>
<dbReference type="AlphaFoldDB" id="A0A914WBP4"/>